<proteinExistence type="predicted"/>
<accession>A0ABW4LR60</accession>
<sequence>MSILSPKFMIGSIRIGSIEGASCLNMGNNFPNNFTSHKKHHQGFGTVIGDQNEIKGILSKLENQDTIDLITKADSEDTPQWVKDLITSALKDQQGDSLDDQIE</sequence>
<organism evidence="1 2">
    <name type="scientific">Bacillus salitolerans</name>
    <dbReference type="NCBI Taxonomy" id="1437434"/>
    <lineage>
        <taxon>Bacteria</taxon>
        <taxon>Bacillati</taxon>
        <taxon>Bacillota</taxon>
        <taxon>Bacilli</taxon>
        <taxon>Bacillales</taxon>
        <taxon>Bacillaceae</taxon>
        <taxon>Bacillus</taxon>
    </lineage>
</organism>
<evidence type="ECO:0000313" key="1">
    <source>
        <dbReference type="EMBL" id="MFD1737659.1"/>
    </source>
</evidence>
<dbReference type="RefSeq" id="WP_377928877.1">
    <property type="nucleotide sequence ID" value="NZ_JBHUEM010000021.1"/>
</dbReference>
<evidence type="ECO:0000313" key="2">
    <source>
        <dbReference type="Proteomes" id="UP001597214"/>
    </source>
</evidence>
<name>A0ABW4LR60_9BACI</name>
<evidence type="ECO:0008006" key="3">
    <source>
        <dbReference type="Google" id="ProtNLM"/>
    </source>
</evidence>
<dbReference type="Proteomes" id="UP001597214">
    <property type="component" value="Unassembled WGS sequence"/>
</dbReference>
<protein>
    <recommendedName>
        <fullName evidence="3">Spore germination protein</fullName>
    </recommendedName>
</protein>
<comment type="caution">
    <text evidence="1">The sequence shown here is derived from an EMBL/GenBank/DDBJ whole genome shotgun (WGS) entry which is preliminary data.</text>
</comment>
<keyword evidence="2" id="KW-1185">Reference proteome</keyword>
<reference evidence="2" key="1">
    <citation type="journal article" date="2019" name="Int. J. Syst. Evol. Microbiol.">
        <title>The Global Catalogue of Microorganisms (GCM) 10K type strain sequencing project: providing services to taxonomists for standard genome sequencing and annotation.</title>
        <authorList>
            <consortium name="The Broad Institute Genomics Platform"/>
            <consortium name="The Broad Institute Genome Sequencing Center for Infectious Disease"/>
            <person name="Wu L."/>
            <person name="Ma J."/>
        </authorList>
    </citation>
    <scope>NUCLEOTIDE SEQUENCE [LARGE SCALE GENOMIC DNA]</scope>
    <source>
        <strain evidence="2">CCUG 49339</strain>
    </source>
</reference>
<gene>
    <name evidence="1" type="ORF">ACFSCX_14020</name>
</gene>
<dbReference type="EMBL" id="JBHUEM010000021">
    <property type="protein sequence ID" value="MFD1737659.1"/>
    <property type="molecule type" value="Genomic_DNA"/>
</dbReference>